<feature type="compositionally biased region" description="Basic and acidic residues" evidence="1">
    <location>
        <begin position="112"/>
        <end position="137"/>
    </location>
</feature>
<proteinExistence type="predicted"/>
<protein>
    <submittedName>
        <fullName evidence="4">DUF2892 domain-containing protein</fullName>
    </submittedName>
</protein>
<evidence type="ECO:0000256" key="2">
    <source>
        <dbReference type="SAM" id="Phobius"/>
    </source>
</evidence>
<reference evidence="4 5" key="1">
    <citation type="submission" date="2024-12" db="EMBL/GenBank/DDBJ databases">
        <authorList>
            <person name="Li X."/>
            <person name="Zhang D."/>
        </authorList>
    </citation>
    <scope>NUCLEOTIDE SEQUENCE [LARGE SCALE GENOMIC DNA]</scope>
    <source>
        <strain evidence="4 5">JCM19602</strain>
    </source>
</reference>
<dbReference type="InterPro" id="IPR021309">
    <property type="entry name" value="YgaP-like_TM"/>
</dbReference>
<dbReference type="EMBL" id="JBJOSA010000001">
    <property type="protein sequence ID" value="MFL8935564.1"/>
    <property type="molecule type" value="Genomic_DNA"/>
</dbReference>
<keyword evidence="2" id="KW-0472">Membrane</keyword>
<keyword evidence="2" id="KW-1133">Transmembrane helix</keyword>
<sequence length="162" mass="17843">MKVSSNIGIINALIRITIGLTILTWTTAKLVKRPWRDSYLVLAMVGAMKVGEGILRYCPVTDLFEKRGESGSENKSKGMGSKAMDMFNVKDMLKSDKKNTGNQNFGGSGDHNNQHEPNMSKKDADFNPEDLTNKEVQDALNGGLGDSSDKKDNFDNHGFTQI</sequence>
<comment type="caution">
    <text evidence="4">The sequence shown here is derived from an EMBL/GenBank/DDBJ whole genome shotgun (WGS) entry which is preliminary data.</text>
</comment>
<feature type="domain" description="Inner membrane protein YgaP-like transmembrane" evidence="3">
    <location>
        <begin position="5"/>
        <end position="66"/>
    </location>
</feature>
<dbReference type="Pfam" id="PF11127">
    <property type="entry name" value="YgaP-like_TM"/>
    <property type="match status" value="1"/>
</dbReference>
<evidence type="ECO:0000313" key="4">
    <source>
        <dbReference type="EMBL" id="MFL8935564.1"/>
    </source>
</evidence>
<evidence type="ECO:0000259" key="3">
    <source>
        <dbReference type="Pfam" id="PF11127"/>
    </source>
</evidence>
<dbReference type="RefSeq" id="WP_214872767.1">
    <property type="nucleotide sequence ID" value="NZ_JBJOSA010000001.1"/>
</dbReference>
<name>A0ABW8VJJ0_9BACI</name>
<keyword evidence="5" id="KW-1185">Reference proteome</keyword>
<feature type="region of interest" description="Disordered" evidence="1">
    <location>
        <begin position="92"/>
        <end position="162"/>
    </location>
</feature>
<dbReference type="Proteomes" id="UP001628668">
    <property type="component" value="Unassembled WGS sequence"/>
</dbReference>
<evidence type="ECO:0000256" key="1">
    <source>
        <dbReference type="SAM" id="MobiDB-lite"/>
    </source>
</evidence>
<gene>
    <name evidence="4" type="ORF">ACKA06_02080</name>
</gene>
<organism evidence="4 5">
    <name type="scientific">Rossellomorea oryzaecorticis</name>
    <dbReference type="NCBI Taxonomy" id="1396505"/>
    <lineage>
        <taxon>Bacteria</taxon>
        <taxon>Bacillati</taxon>
        <taxon>Bacillota</taxon>
        <taxon>Bacilli</taxon>
        <taxon>Bacillales</taxon>
        <taxon>Bacillaceae</taxon>
        <taxon>Rossellomorea</taxon>
    </lineage>
</organism>
<accession>A0ABW8VJJ0</accession>
<keyword evidence="2" id="KW-0812">Transmembrane</keyword>
<evidence type="ECO:0000313" key="5">
    <source>
        <dbReference type="Proteomes" id="UP001628668"/>
    </source>
</evidence>
<feature type="transmembrane region" description="Helical" evidence="2">
    <location>
        <begin position="6"/>
        <end position="26"/>
    </location>
</feature>